<dbReference type="Pfam" id="PF08367">
    <property type="entry name" value="M16C_assoc"/>
    <property type="match status" value="1"/>
</dbReference>
<dbReference type="GO" id="GO:0004222">
    <property type="term" value="F:metalloendopeptidase activity"/>
    <property type="evidence" value="ECO:0007669"/>
    <property type="project" value="TreeGrafter"/>
</dbReference>
<dbReference type="InterPro" id="IPR055130">
    <property type="entry name" value="PreP_C"/>
</dbReference>
<dbReference type="RefSeq" id="WP_021760305.1">
    <property type="nucleotide sequence ID" value="NC_022444.1"/>
</dbReference>
<organism evidence="2 3">
    <name type="scientific">Megalodesulfovibrio gigas (strain ATCC 19364 / DSM 1382 / NCIMB 9332 / VKM B-1759)</name>
    <name type="common">Desulfovibrio gigas</name>
    <dbReference type="NCBI Taxonomy" id="1121448"/>
    <lineage>
        <taxon>Bacteria</taxon>
        <taxon>Pseudomonadati</taxon>
        <taxon>Thermodesulfobacteriota</taxon>
        <taxon>Desulfovibrionia</taxon>
        <taxon>Desulfovibrionales</taxon>
        <taxon>Desulfovibrionaceae</taxon>
        <taxon>Megalodesulfovibrio</taxon>
    </lineage>
</organism>
<reference evidence="3" key="2">
    <citation type="submission" date="2013-07" db="EMBL/GenBank/DDBJ databases">
        <authorList>
            <person name="Morais-Silva F.O."/>
            <person name="Rezende A.M."/>
            <person name="Pimentel C."/>
            <person name="Resende D.M."/>
            <person name="Santos C.I."/>
            <person name="Clemente C."/>
            <person name="de Oliveira L.M."/>
            <person name="da Silva S.M."/>
            <person name="Costa D.A."/>
            <person name="Varela-Raposo A."/>
            <person name="Horacio E.C.A."/>
            <person name="Matos M."/>
            <person name="Flores O."/>
            <person name="Ruiz J.C."/>
            <person name="Rodrigues-Pousada C."/>
        </authorList>
    </citation>
    <scope>NUCLEOTIDE SEQUENCE [LARGE SCALE GENOMIC DNA]</scope>
    <source>
        <strain evidence="3">ATCC 19364 / DSM 1382 / NCIMB 9332 / VKM B-1759</strain>
    </source>
</reference>
<dbReference type="GO" id="GO:0016485">
    <property type="term" value="P:protein processing"/>
    <property type="evidence" value="ECO:0007669"/>
    <property type="project" value="TreeGrafter"/>
</dbReference>
<dbReference type="SMART" id="SM01264">
    <property type="entry name" value="M16C_associated"/>
    <property type="match status" value="1"/>
</dbReference>
<dbReference type="InterPro" id="IPR011249">
    <property type="entry name" value="Metalloenz_LuxS/M16"/>
</dbReference>
<reference evidence="2 3" key="1">
    <citation type="journal article" date="2013" name="J. Bacteriol.">
        <title>Roles of HynAB and Ech, the only two hydrogenases found in the model sulfate reducer Desulfovibrio gigas.</title>
        <authorList>
            <person name="Morais-Silva F.O."/>
            <person name="Santos C.I."/>
            <person name="Rodrigues R."/>
            <person name="Pereira I.A."/>
            <person name="Rodrigues-Pousada C."/>
        </authorList>
    </citation>
    <scope>NUCLEOTIDE SEQUENCE [LARGE SCALE GENOMIC DNA]</scope>
    <source>
        <strain evidence="3">ATCC 19364 / DSM 1382 / NCIMB 9332 / VKM B-1759</strain>
    </source>
</reference>
<dbReference type="HOGENOM" id="CLU_009165_1_0_7"/>
<feature type="domain" description="Peptidase M16C associated" evidence="1">
    <location>
        <begin position="467"/>
        <end position="719"/>
    </location>
</feature>
<accession>T2GBE6</accession>
<dbReference type="GO" id="GO:0046872">
    <property type="term" value="F:metal ion binding"/>
    <property type="evidence" value="ECO:0007669"/>
    <property type="project" value="InterPro"/>
</dbReference>
<dbReference type="MEROPS" id="M16.012"/>
<dbReference type="EMBL" id="CP006585">
    <property type="protein sequence ID" value="AGW13456.1"/>
    <property type="molecule type" value="Genomic_DNA"/>
</dbReference>
<dbReference type="KEGG" id="dgg:DGI_1628"/>
<dbReference type="FunFam" id="3.30.830.10:FF:000034">
    <property type="entry name" value="presequence protease 1, chloroplastic/mitochondrial"/>
    <property type="match status" value="1"/>
</dbReference>
<evidence type="ECO:0000313" key="2">
    <source>
        <dbReference type="EMBL" id="AGW13456.1"/>
    </source>
</evidence>
<proteinExistence type="predicted"/>
<dbReference type="SUPFAM" id="SSF63411">
    <property type="entry name" value="LuxS/MPP-like metallohydrolase"/>
    <property type="match status" value="4"/>
</dbReference>
<dbReference type="InterPro" id="IPR007863">
    <property type="entry name" value="Peptidase_M16_C"/>
</dbReference>
<sequence length="987" mass="108717">MTSASVLHGFVLEREATLQEYHTVVHLWRHQKTGARYLSLCNKDDNKVFAVTFRTPPKDSTGVAHILEHSVLCGSRKYPVKEPFVELMKGSLQTFLNAFTYPDKTCYPVASTHAKDFYNLMDVYLDAVFFPRITREIFMQEGWHLARPEPQEPLQFKGVVYNEMKGAYSSPDSVFREIIQHSLYPDTLYSLDSGGDPAVIPQLTYDAFKDFHARYYHPSNAYFFGYGDDPEDERLRRVAEYLDQFEPLAVDSAIPLQPPFAGPRRIEDVYAAGEEGGQKAFFCCNWLLGETLPEGDTVAAAAENLAWNMLDELLVGLPGAPLRQALLDSGLGEDLAGGGLEAELRQMFFSTGLKGIEPENAQAVETLILDTLTDLVEQGFPPEYVAAAVNSVEFDLRENNTGSYPRGLNLMLRALSTWLYDKDPLALLAFEAPLAHLKARLARGERVFEEMIRTHLLANPARTAVLLTPDPTLAERRSQEEASRLATMLETLRADNPNIEDDAARDAARLEALQAMPDDPAQLATIPHLLVADLPRENQILPIAEQTMHGVPVCTHALDTAGVVYLDLGFHLDGLGREALALVPLFGRALVETGTAQRDFISLAMHISATTGGIDPATFAGTRLDTAAPAQLLFLRGKATVANHKAFFDILREVLLEATLADQERIRQLVLEEKAQMEESLAPAGHAIVVSRLRAGLNAAGQVAEVMGGLEQLHVLRRLAEQVESDWPAVREALFHLRNVLLHRANLLVNITAEADALAAMEPALARLLAALPAAGAPQSANVFPLLEIPAAEALCIPSQVNFVGLGIDCYGQGLTAHGSLQLAARFVRSGYLWEKIRVQGGAYGAFCFLDRLSGALNLVSYRDPNVERTLDAFLALGDWLATLDLTPAAMDKAILGAINEVDAYLLPDAKGYIACLRRLTNDTNAGRQRMREEILAATVEDLRRLGRFLQQALPQGRLCVIGSRQTLEPLAQTRHRGRDWTLQSLL</sequence>
<dbReference type="Pfam" id="PF22516">
    <property type="entry name" value="PreP_C"/>
    <property type="match status" value="1"/>
</dbReference>
<dbReference type="eggNOG" id="COG1026">
    <property type="taxonomic scope" value="Bacteria"/>
</dbReference>
<dbReference type="Pfam" id="PF00675">
    <property type="entry name" value="Peptidase_M16"/>
    <property type="match status" value="1"/>
</dbReference>
<dbReference type="PANTHER" id="PTHR43016:SF13">
    <property type="entry name" value="PRESEQUENCE PROTEASE, MITOCHONDRIAL"/>
    <property type="match status" value="1"/>
</dbReference>
<dbReference type="Gene3D" id="3.30.830.10">
    <property type="entry name" value="Metalloenzyme, LuxS/M16 peptidase-like"/>
    <property type="match status" value="4"/>
</dbReference>
<dbReference type="Pfam" id="PF05193">
    <property type="entry name" value="Peptidase_M16_C"/>
    <property type="match status" value="1"/>
</dbReference>
<dbReference type="AlphaFoldDB" id="T2GBE6"/>
<dbReference type="PANTHER" id="PTHR43016">
    <property type="entry name" value="PRESEQUENCE PROTEASE"/>
    <property type="match status" value="1"/>
</dbReference>
<dbReference type="STRING" id="1121448.DGI_1628"/>
<dbReference type="InterPro" id="IPR013578">
    <property type="entry name" value="Peptidase_M16C_assoc"/>
</dbReference>
<gene>
    <name evidence="2" type="ORF">DGI_1628</name>
</gene>
<dbReference type="InterPro" id="IPR011765">
    <property type="entry name" value="Pept_M16_N"/>
</dbReference>
<dbReference type="PATRIC" id="fig|1121448.10.peg.1616"/>
<keyword evidence="3" id="KW-1185">Reference proteome</keyword>
<name>T2GBE6_MEGG1</name>
<protein>
    <submittedName>
        <fullName evidence="2">Putative peptidase M16C</fullName>
    </submittedName>
</protein>
<dbReference type="Proteomes" id="UP000016587">
    <property type="component" value="Chromosome"/>
</dbReference>
<evidence type="ECO:0000313" key="3">
    <source>
        <dbReference type="Proteomes" id="UP000016587"/>
    </source>
</evidence>
<evidence type="ECO:0000259" key="1">
    <source>
        <dbReference type="SMART" id="SM01264"/>
    </source>
</evidence>
<dbReference type="OrthoDB" id="9762027at2"/>